<dbReference type="HOGENOM" id="CLU_048209_0_0_1"/>
<organism evidence="2 3">
    <name type="scientific">Phytophthora ramorum</name>
    <name type="common">Sudden oak death agent</name>
    <dbReference type="NCBI Taxonomy" id="164328"/>
    <lineage>
        <taxon>Eukaryota</taxon>
        <taxon>Sar</taxon>
        <taxon>Stramenopiles</taxon>
        <taxon>Oomycota</taxon>
        <taxon>Peronosporomycetes</taxon>
        <taxon>Peronosporales</taxon>
        <taxon>Peronosporaceae</taxon>
        <taxon>Phytophthora</taxon>
    </lineage>
</organism>
<dbReference type="EnsemblProtists" id="Phyra79006">
    <property type="protein sequence ID" value="Phyra79006"/>
    <property type="gene ID" value="Phyra79006"/>
</dbReference>
<feature type="region of interest" description="Disordered" evidence="1">
    <location>
        <begin position="261"/>
        <end position="287"/>
    </location>
</feature>
<evidence type="ECO:0000313" key="3">
    <source>
        <dbReference type="Proteomes" id="UP000005238"/>
    </source>
</evidence>
<dbReference type="VEuPathDB" id="FungiDB:KRP22_4371"/>
<protein>
    <submittedName>
        <fullName evidence="2">Uncharacterized protein</fullName>
    </submittedName>
</protein>
<dbReference type="InParanoid" id="H3GQE2"/>
<accession>H3GQE2</accession>
<reference evidence="2" key="2">
    <citation type="submission" date="2015-06" db="UniProtKB">
        <authorList>
            <consortium name="EnsemblProtists"/>
        </authorList>
    </citation>
    <scope>IDENTIFICATION</scope>
    <source>
        <strain evidence="2">Pr102</strain>
    </source>
</reference>
<feature type="compositionally biased region" description="Low complexity" evidence="1">
    <location>
        <begin position="268"/>
        <end position="280"/>
    </location>
</feature>
<dbReference type="Proteomes" id="UP000005238">
    <property type="component" value="Unassembled WGS sequence"/>
</dbReference>
<sequence length="507" mass="55805">MCWLCCAILYCAIAFAMYTVMITDMNVHELQAAGKAHVRRRMNLVFGLNPGSSGLVSQTKLLGITPPFHYASYRPRGTSKTAMEHLAPLMRHERSSDSDRDDAHAPEFQLIRRKRPRTPEPHASADAFSARPFPEKAPRLMVLPGLAELLAAQKQRNESVAADALLDVLSRVSTAEQEQQEKQLEEEIEVEDKTPWPSAKQYYDIFSAPKSELKIPVYDLGVDPRGVPLHPEFIYSQPVSCMYFLKCSRLLGKGSFGFPRKKRQAGETTPTAAGKKPAGKTGKKDSSKDFEWRKMSFVTGLPKKQPIVRYITATCYSRATDVAAKKKVFRMHAVMLADDAGTGEKSEYVLVHIRAGGSKRVGLRASLANGVMQQAPASPGALGTTNAKQNVNLLCMRRPISPTIVAVSSYSSLTASTSPRNKKLLHAEFAASQAEGSGHFNRVLTEVDSTPSVARHPLFTAAEDPKVDSARLALRNMILKSCTSKDEMAKYVIGLQEELAALQTQNK</sequence>
<dbReference type="eggNOG" id="ENOG502SCE9">
    <property type="taxonomic scope" value="Eukaryota"/>
</dbReference>
<dbReference type="OMA" id="FRMHAVM"/>
<name>H3GQE2_PHYRM</name>
<dbReference type="AlphaFoldDB" id="H3GQE2"/>
<evidence type="ECO:0000256" key="1">
    <source>
        <dbReference type="SAM" id="MobiDB-lite"/>
    </source>
</evidence>
<reference evidence="3" key="1">
    <citation type="journal article" date="2006" name="Science">
        <title>Phytophthora genome sequences uncover evolutionary origins and mechanisms of pathogenesis.</title>
        <authorList>
            <person name="Tyler B.M."/>
            <person name="Tripathy S."/>
            <person name="Zhang X."/>
            <person name="Dehal P."/>
            <person name="Jiang R.H."/>
            <person name="Aerts A."/>
            <person name="Arredondo F.D."/>
            <person name="Baxter L."/>
            <person name="Bensasson D."/>
            <person name="Beynon J.L."/>
            <person name="Chapman J."/>
            <person name="Damasceno C.M."/>
            <person name="Dorrance A.E."/>
            <person name="Dou D."/>
            <person name="Dickerman A.W."/>
            <person name="Dubchak I.L."/>
            <person name="Garbelotto M."/>
            <person name="Gijzen M."/>
            <person name="Gordon S.G."/>
            <person name="Govers F."/>
            <person name="Grunwald N.J."/>
            <person name="Huang W."/>
            <person name="Ivors K.L."/>
            <person name="Jones R.W."/>
            <person name="Kamoun S."/>
            <person name="Krampis K."/>
            <person name="Lamour K.H."/>
            <person name="Lee M.K."/>
            <person name="McDonald W.H."/>
            <person name="Medina M."/>
            <person name="Meijer H.J."/>
            <person name="Nordberg E.K."/>
            <person name="Maclean D.J."/>
            <person name="Ospina-Giraldo M.D."/>
            <person name="Morris P.F."/>
            <person name="Phuntumart V."/>
            <person name="Putnam N.H."/>
            <person name="Rash S."/>
            <person name="Rose J.K."/>
            <person name="Sakihama Y."/>
            <person name="Salamov A.A."/>
            <person name="Savidor A."/>
            <person name="Scheuring C.F."/>
            <person name="Smith B.M."/>
            <person name="Sobral B.W."/>
            <person name="Terry A."/>
            <person name="Torto-Alalibo T.A."/>
            <person name="Win J."/>
            <person name="Xu Z."/>
            <person name="Zhang H."/>
            <person name="Grigoriev I.V."/>
            <person name="Rokhsar D.S."/>
            <person name="Boore J.L."/>
        </authorList>
    </citation>
    <scope>NUCLEOTIDE SEQUENCE [LARGE SCALE GENOMIC DNA]</scope>
    <source>
        <strain evidence="3">Pr102</strain>
    </source>
</reference>
<evidence type="ECO:0000313" key="2">
    <source>
        <dbReference type="EnsemblProtists" id="Phyra79006"/>
    </source>
</evidence>
<dbReference type="VEuPathDB" id="FungiDB:KRP23_14529"/>
<keyword evidence="3" id="KW-1185">Reference proteome</keyword>
<dbReference type="EMBL" id="DS566033">
    <property type="status" value="NOT_ANNOTATED_CDS"/>
    <property type="molecule type" value="Genomic_DNA"/>
</dbReference>
<proteinExistence type="predicted"/>